<gene>
    <name evidence="1" type="ORF">CIK65_19115</name>
</gene>
<dbReference type="Gene3D" id="3.40.50.1820">
    <property type="entry name" value="alpha/beta hydrolase"/>
    <property type="match status" value="1"/>
</dbReference>
<protein>
    <submittedName>
        <fullName evidence="1">Uncharacterized protein</fullName>
    </submittedName>
</protein>
<evidence type="ECO:0000313" key="2">
    <source>
        <dbReference type="Proteomes" id="UP000218620"/>
    </source>
</evidence>
<dbReference type="Proteomes" id="UP000218620">
    <property type="component" value="Unassembled WGS sequence"/>
</dbReference>
<organism evidence="1 2">
    <name type="scientific">Brevibacterium aurantiacum</name>
    <dbReference type="NCBI Taxonomy" id="273384"/>
    <lineage>
        <taxon>Bacteria</taxon>
        <taxon>Bacillati</taxon>
        <taxon>Actinomycetota</taxon>
        <taxon>Actinomycetes</taxon>
        <taxon>Micrococcales</taxon>
        <taxon>Brevibacteriaceae</taxon>
        <taxon>Brevibacterium</taxon>
    </lineage>
</organism>
<reference evidence="1 2" key="1">
    <citation type="journal article" date="2017" name="Elife">
        <title>Extensive horizontal gene transfer in cheese-associated bacteria.</title>
        <authorList>
            <person name="Bonham K.S."/>
            <person name="Wolfe B.E."/>
            <person name="Dutton R.J."/>
        </authorList>
    </citation>
    <scope>NUCLEOTIDE SEQUENCE [LARGE SCALE GENOMIC DNA]</scope>
    <source>
        <strain evidence="1 2">962_8</strain>
    </source>
</reference>
<proteinExistence type="predicted"/>
<dbReference type="InterPro" id="IPR029058">
    <property type="entry name" value="AB_hydrolase_fold"/>
</dbReference>
<comment type="caution">
    <text evidence="1">The sequence shown here is derived from an EMBL/GenBank/DDBJ whole genome shotgun (WGS) entry which is preliminary data.</text>
</comment>
<sequence length="86" mass="10061">MRHPNNISQSGTFRYPFTTDPEIFGEYDWRIEQIRDASTSAVRIHLQVGSLDGHIVTVNRPRRDVLWARGCDFTWAETNSNHSWRS</sequence>
<dbReference type="EMBL" id="NRGQ01000062">
    <property type="protein sequence ID" value="PCC41160.1"/>
    <property type="molecule type" value="Genomic_DNA"/>
</dbReference>
<evidence type="ECO:0000313" key="1">
    <source>
        <dbReference type="EMBL" id="PCC41160.1"/>
    </source>
</evidence>
<accession>A0A2A3YPD6</accession>
<dbReference type="AlphaFoldDB" id="A0A2A3YPD6"/>
<name>A0A2A3YPD6_BREAU</name>